<dbReference type="EMBL" id="BSNZ01000063">
    <property type="protein sequence ID" value="GLQ86406.1"/>
    <property type="molecule type" value="Genomic_DNA"/>
</dbReference>
<evidence type="ECO:0000256" key="1">
    <source>
        <dbReference type="SAM" id="Phobius"/>
    </source>
</evidence>
<keyword evidence="3" id="KW-1185">Reference proteome</keyword>
<dbReference type="Proteomes" id="UP001156708">
    <property type="component" value="Unassembled WGS sequence"/>
</dbReference>
<dbReference type="AlphaFoldDB" id="A0AA37WCY1"/>
<accession>A0AA37WCY1</accession>
<organism evidence="2 3">
    <name type="scientific">Gluconobacter sphaericus NBRC 12467</name>
    <dbReference type="NCBI Taxonomy" id="1307951"/>
    <lineage>
        <taxon>Bacteria</taxon>
        <taxon>Pseudomonadati</taxon>
        <taxon>Pseudomonadota</taxon>
        <taxon>Alphaproteobacteria</taxon>
        <taxon>Acetobacterales</taxon>
        <taxon>Acetobacteraceae</taxon>
        <taxon>Gluconobacter</taxon>
    </lineage>
</organism>
<feature type="transmembrane region" description="Helical" evidence="1">
    <location>
        <begin position="61"/>
        <end position="80"/>
    </location>
</feature>
<keyword evidence="1" id="KW-0812">Transmembrane</keyword>
<comment type="caution">
    <text evidence="2">The sequence shown here is derived from an EMBL/GenBank/DDBJ whole genome shotgun (WGS) entry which is preliminary data.</text>
</comment>
<sequence length="83" mass="8883">MRLGTGLSATDSFDLSRPYGNFLDTLNTDQSQPAREMCHGTDPSCNPDLGALPSWPYSSKWGSPSSGLVLIVVVVILVLMGQI</sequence>
<evidence type="ECO:0000313" key="2">
    <source>
        <dbReference type="EMBL" id="GLQ86406.1"/>
    </source>
</evidence>
<evidence type="ECO:0000313" key="3">
    <source>
        <dbReference type="Proteomes" id="UP001156708"/>
    </source>
</evidence>
<proteinExistence type="predicted"/>
<name>A0AA37WCY1_9PROT</name>
<keyword evidence="1" id="KW-0472">Membrane</keyword>
<keyword evidence="1" id="KW-1133">Transmembrane helix</keyword>
<reference evidence="3" key="1">
    <citation type="journal article" date="2019" name="Int. J. Syst. Evol. Microbiol.">
        <title>The Global Catalogue of Microorganisms (GCM) 10K type strain sequencing project: providing services to taxonomists for standard genome sequencing and annotation.</title>
        <authorList>
            <consortium name="The Broad Institute Genomics Platform"/>
            <consortium name="The Broad Institute Genome Sequencing Center for Infectious Disease"/>
            <person name="Wu L."/>
            <person name="Ma J."/>
        </authorList>
    </citation>
    <scope>NUCLEOTIDE SEQUENCE [LARGE SCALE GENOMIC DNA]</scope>
    <source>
        <strain evidence="3">NBRC 12467</strain>
    </source>
</reference>
<protein>
    <submittedName>
        <fullName evidence="2">Uncharacterized protein</fullName>
    </submittedName>
</protein>
<dbReference type="InterPro" id="IPR021738">
    <property type="entry name" value="DUF3309"/>
</dbReference>
<gene>
    <name evidence="2" type="ORF">GCM10007872_33210</name>
</gene>
<dbReference type="Pfam" id="PF11752">
    <property type="entry name" value="DUF3309"/>
    <property type="match status" value="1"/>
</dbReference>